<dbReference type="PANTHER" id="PTHR31218">
    <property type="entry name" value="WAT1-RELATED PROTEIN"/>
    <property type="match status" value="1"/>
</dbReference>
<feature type="domain" description="EamA" evidence="7">
    <location>
        <begin position="191"/>
        <end position="329"/>
    </location>
</feature>
<feature type="transmembrane region" description="Helical" evidence="6">
    <location>
        <begin position="46"/>
        <end position="64"/>
    </location>
</feature>
<feature type="transmembrane region" description="Helical" evidence="6">
    <location>
        <begin position="12"/>
        <end position="34"/>
    </location>
</feature>
<keyword evidence="5 6" id="KW-0472">Membrane</keyword>
<gene>
    <name evidence="8" type="ORF">TCM_001339</name>
</gene>
<sequence length="377" mass="40884">MSKNFSDLLRGLKPVILILVVQAALGGVIVFYKLAVIYGMSVRVLVAYRFIFATACVIPLALILERKSKAKLTWKIVFQGFLSGLFGGALGPNLFIASLSLTSATFATAVSNLVPVATLILAVILRLESLGIRKLAGQAKLVGIFLSIGGAMILTFYKGEEINLWSTNINIAQHGADQATRKHALLGNQVLGSLLALAACVSFAIWYIIQAKISENYPYIYSSTVLMCIAASVQATIYTIIAERNWSAWKLGWNIRLLSAVYTGAIGTALTVVLMTWCLRLRGPLFVSIFNPFTLVFVAIVGSLILNERLNTGSILGSVLIVIGVYVVLWGKAKEMKDSTHLALQEYPAESEAVDVVISSLQETHQICDTNKESHPS</sequence>
<evidence type="ECO:0000256" key="6">
    <source>
        <dbReference type="RuleBase" id="RU363077"/>
    </source>
</evidence>
<dbReference type="InterPro" id="IPR030184">
    <property type="entry name" value="WAT1-related"/>
</dbReference>
<feature type="transmembrane region" description="Helical" evidence="6">
    <location>
        <begin position="221"/>
        <end position="241"/>
    </location>
</feature>
<dbReference type="SUPFAM" id="SSF103481">
    <property type="entry name" value="Multidrug resistance efflux transporter EmrE"/>
    <property type="match status" value="2"/>
</dbReference>
<evidence type="ECO:0000259" key="7">
    <source>
        <dbReference type="Pfam" id="PF00892"/>
    </source>
</evidence>
<feature type="transmembrane region" description="Helical" evidence="6">
    <location>
        <begin position="139"/>
        <end position="157"/>
    </location>
</feature>
<dbReference type="GO" id="GO:0022857">
    <property type="term" value="F:transmembrane transporter activity"/>
    <property type="evidence" value="ECO:0007669"/>
    <property type="project" value="InterPro"/>
</dbReference>
<dbReference type="OMA" id="YAFIRER"/>
<comment type="similarity">
    <text evidence="2 6">Belongs to the drug/metabolite transporter (DMT) superfamily. Plant drug/metabolite exporter (P-DME) (TC 2.A.7.4) family.</text>
</comment>
<organism evidence="8 9">
    <name type="scientific">Theobroma cacao</name>
    <name type="common">Cacao</name>
    <name type="synonym">Cocoa</name>
    <dbReference type="NCBI Taxonomy" id="3641"/>
    <lineage>
        <taxon>Eukaryota</taxon>
        <taxon>Viridiplantae</taxon>
        <taxon>Streptophyta</taxon>
        <taxon>Embryophyta</taxon>
        <taxon>Tracheophyta</taxon>
        <taxon>Spermatophyta</taxon>
        <taxon>Magnoliopsida</taxon>
        <taxon>eudicotyledons</taxon>
        <taxon>Gunneridae</taxon>
        <taxon>Pentapetalae</taxon>
        <taxon>rosids</taxon>
        <taxon>malvids</taxon>
        <taxon>Malvales</taxon>
        <taxon>Malvaceae</taxon>
        <taxon>Byttnerioideae</taxon>
        <taxon>Theobroma</taxon>
    </lineage>
</organism>
<accession>A0A061DIN5</accession>
<evidence type="ECO:0000313" key="9">
    <source>
        <dbReference type="Proteomes" id="UP000026915"/>
    </source>
</evidence>
<evidence type="ECO:0000256" key="2">
    <source>
        <dbReference type="ARBA" id="ARBA00007635"/>
    </source>
</evidence>
<feature type="transmembrane region" description="Helical" evidence="6">
    <location>
        <begin position="253"/>
        <end position="278"/>
    </location>
</feature>
<evidence type="ECO:0000256" key="3">
    <source>
        <dbReference type="ARBA" id="ARBA00022692"/>
    </source>
</evidence>
<evidence type="ECO:0000313" key="8">
    <source>
        <dbReference type="EMBL" id="EOX92385.1"/>
    </source>
</evidence>
<dbReference type="InParanoid" id="A0A061DIN5"/>
<dbReference type="HOGENOM" id="CLU_025359_1_0_1"/>
<comment type="subcellular location">
    <subcellularLocation>
        <location evidence="1 6">Membrane</location>
        <topology evidence="1 6">Multi-pass membrane protein</topology>
    </subcellularLocation>
</comment>
<feature type="transmembrane region" description="Helical" evidence="6">
    <location>
        <begin position="76"/>
        <end position="99"/>
    </location>
</feature>
<dbReference type="EMBL" id="CM001879">
    <property type="protein sequence ID" value="EOX92385.1"/>
    <property type="molecule type" value="Genomic_DNA"/>
</dbReference>
<dbReference type="Gramene" id="EOX92385">
    <property type="protein sequence ID" value="EOX92385"/>
    <property type="gene ID" value="TCM_001339"/>
</dbReference>
<dbReference type="GO" id="GO:0005886">
    <property type="term" value="C:plasma membrane"/>
    <property type="evidence" value="ECO:0000318"/>
    <property type="project" value="GO_Central"/>
</dbReference>
<keyword evidence="4 6" id="KW-1133">Transmembrane helix</keyword>
<dbReference type="Proteomes" id="UP000026915">
    <property type="component" value="Chromosome 1"/>
</dbReference>
<name>A0A061DIN5_THECC</name>
<dbReference type="eggNOG" id="ENOG502QR4Y">
    <property type="taxonomic scope" value="Eukaryota"/>
</dbReference>
<dbReference type="InterPro" id="IPR037185">
    <property type="entry name" value="EmrE-like"/>
</dbReference>
<feature type="domain" description="EamA" evidence="7">
    <location>
        <begin position="14"/>
        <end position="155"/>
    </location>
</feature>
<feature type="transmembrane region" description="Helical" evidence="6">
    <location>
        <begin position="285"/>
        <end position="306"/>
    </location>
</feature>
<dbReference type="AlphaFoldDB" id="A0A061DIN5"/>
<feature type="transmembrane region" description="Helical" evidence="6">
    <location>
        <begin position="312"/>
        <end position="331"/>
    </location>
</feature>
<dbReference type="Pfam" id="PF00892">
    <property type="entry name" value="EamA"/>
    <property type="match status" value="2"/>
</dbReference>
<feature type="transmembrane region" description="Helical" evidence="6">
    <location>
        <begin position="190"/>
        <end position="209"/>
    </location>
</feature>
<reference evidence="8 9" key="1">
    <citation type="journal article" date="2013" name="Genome Biol.">
        <title>The genome sequence of the most widely cultivated cacao type and its use to identify candidate genes regulating pod color.</title>
        <authorList>
            <person name="Motamayor J.C."/>
            <person name="Mockaitis K."/>
            <person name="Schmutz J."/>
            <person name="Haiminen N."/>
            <person name="Iii D.L."/>
            <person name="Cornejo O."/>
            <person name="Findley S.D."/>
            <person name="Zheng P."/>
            <person name="Utro F."/>
            <person name="Royaert S."/>
            <person name="Saski C."/>
            <person name="Jenkins J."/>
            <person name="Podicheti R."/>
            <person name="Zhao M."/>
            <person name="Scheffler B.E."/>
            <person name="Stack J.C."/>
            <person name="Feltus F.A."/>
            <person name="Mustiga G.M."/>
            <person name="Amores F."/>
            <person name="Phillips W."/>
            <person name="Marelli J.P."/>
            <person name="May G.D."/>
            <person name="Shapiro H."/>
            <person name="Ma J."/>
            <person name="Bustamante C.D."/>
            <person name="Schnell R.J."/>
            <person name="Main D."/>
            <person name="Gilbert D."/>
            <person name="Parida L."/>
            <person name="Kuhn D.N."/>
        </authorList>
    </citation>
    <scope>NUCLEOTIDE SEQUENCE [LARGE SCALE GENOMIC DNA]</scope>
    <source>
        <strain evidence="9">cv. Matina 1-6</strain>
    </source>
</reference>
<feature type="transmembrane region" description="Helical" evidence="6">
    <location>
        <begin position="105"/>
        <end position="127"/>
    </location>
</feature>
<evidence type="ECO:0000256" key="1">
    <source>
        <dbReference type="ARBA" id="ARBA00004141"/>
    </source>
</evidence>
<protein>
    <recommendedName>
        <fullName evidence="6">WAT1-related protein</fullName>
    </recommendedName>
</protein>
<evidence type="ECO:0000256" key="4">
    <source>
        <dbReference type="ARBA" id="ARBA00022989"/>
    </source>
</evidence>
<proteinExistence type="inferred from homology"/>
<keyword evidence="9" id="KW-1185">Reference proteome</keyword>
<dbReference type="InterPro" id="IPR000620">
    <property type="entry name" value="EamA_dom"/>
</dbReference>
<keyword evidence="3 6" id="KW-0812">Transmembrane</keyword>
<evidence type="ECO:0000256" key="5">
    <source>
        <dbReference type="ARBA" id="ARBA00023136"/>
    </source>
</evidence>